<keyword evidence="10" id="KW-0496">Mitochondrion</keyword>
<feature type="domain" description="Mitochondrial apoptosis-inducing factor C-terminal" evidence="14">
    <location>
        <begin position="563"/>
        <end position="619"/>
    </location>
</feature>
<dbReference type="Proteomes" id="UP001152747">
    <property type="component" value="Unassembled WGS sequence"/>
</dbReference>
<evidence type="ECO:0000256" key="6">
    <source>
        <dbReference type="ARBA" id="ARBA00022827"/>
    </source>
</evidence>
<gene>
    <name evidence="15" type="ORF">CAMP_LOCUS8510</name>
</gene>
<dbReference type="GO" id="GO:0033108">
    <property type="term" value="P:mitochondrial respiratory chain complex assembly"/>
    <property type="evidence" value="ECO:0007669"/>
    <property type="project" value="TreeGrafter"/>
</dbReference>
<dbReference type="OrthoDB" id="6029at2759"/>
<evidence type="ECO:0000259" key="13">
    <source>
        <dbReference type="Pfam" id="PF07992"/>
    </source>
</evidence>
<dbReference type="PRINTS" id="PR00411">
    <property type="entry name" value="PNDRDTASEI"/>
</dbReference>
<protein>
    <recommendedName>
        <fullName evidence="17">FAD/NAD(P)-binding domain-containing protein</fullName>
    </recommendedName>
</protein>
<dbReference type="PANTHER" id="PTHR43557:SF4">
    <property type="entry name" value="APOPTOSIS-INDUCING FACTOR 1, MITOCHONDRIAL"/>
    <property type="match status" value="1"/>
</dbReference>
<dbReference type="PRINTS" id="PR00368">
    <property type="entry name" value="FADPNR"/>
</dbReference>
<evidence type="ECO:0000256" key="7">
    <source>
        <dbReference type="ARBA" id="ARBA00022946"/>
    </source>
</evidence>
<dbReference type="InterPro" id="IPR036188">
    <property type="entry name" value="FAD/NAD-bd_sf"/>
</dbReference>
<dbReference type="InterPro" id="IPR029324">
    <property type="entry name" value="AIF_C"/>
</dbReference>
<evidence type="ECO:0000313" key="16">
    <source>
        <dbReference type="Proteomes" id="UP001152747"/>
    </source>
</evidence>
<keyword evidence="7" id="KW-0809">Transit peptide</keyword>
<dbReference type="PANTHER" id="PTHR43557">
    <property type="entry name" value="APOPTOSIS-INDUCING FACTOR 1"/>
    <property type="match status" value="1"/>
</dbReference>
<dbReference type="Gene3D" id="3.50.50.60">
    <property type="entry name" value="FAD/NAD(P)-binding domain"/>
    <property type="match status" value="2"/>
</dbReference>
<organism evidence="15 16">
    <name type="scientific">Caenorhabditis angaria</name>
    <dbReference type="NCBI Taxonomy" id="860376"/>
    <lineage>
        <taxon>Eukaryota</taxon>
        <taxon>Metazoa</taxon>
        <taxon>Ecdysozoa</taxon>
        <taxon>Nematoda</taxon>
        <taxon>Chromadorea</taxon>
        <taxon>Rhabditida</taxon>
        <taxon>Rhabditina</taxon>
        <taxon>Rhabditomorpha</taxon>
        <taxon>Rhabditoidea</taxon>
        <taxon>Rhabditidae</taxon>
        <taxon>Peloderinae</taxon>
        <taxon>Caenorhabditis</taxon>
    </lineage>
</organism>
<reference evidence="15" key="1">
    <citation type="submission" date="2022-11" db="EMBL/GenBank/DDBJ databases">
        <authorList>
            <person name="Kikuchi T."/>
        </authorList>
    </citation>
    <scope>NUCLEOTIDE SEQUENCE</scope>
    <source>
        <strain evidence="15">PS1010</strain>
    </source>
</reference>
<sequence>MLLRAIGRSAKNLVSVRNIALSRASLGGGGHHHEPTPVYTPKPGSLDWYLCGNNKKSAHEPEPYIPKGDDYGSFVGAAVFVGLTIAAVLFKTDAFKKDTHVHHHVQKHETSHESSSHAEPAHEPEPEEVEAVAPEPVASTSSPSSEPTPVAAQTSEESAQPSTSSQSEPAPVQQETPEVSTPTPEPVSQSSESSASSSSPSSSSPSTESTPQKSEEASNESDEKKKGLYCEYVIIGSGTAAYYASLAIRAKQAEAKVLMIGEENELPYNRPPLSKELWWYGDENSSKKLDYTALSGKKRDIFYEVEGFFVKPEDLPSATHGGVSLIRGSKVVKICEEDKTVILEDGTTIGFGKVLIATGTRPKKMDLFEKSSNEVQNKITYYHYPADFKKVENSLADSTVKTITIIGNSLIASELAYSIKRKYENVNVHQIFEEKYNASDILPEHLAKKSTEAIQKMGVNVHSEEKIGGVRKCCKNVVLTMKDGSEHRTDLIVIADGEDVNSELAEASGLKINSVNGGVTTDKYLKVSPNIYAAGSVASFDDSVLGTRRLSSWENAQISGRLAGENMVLNKNEKDEKAFWYQPSFFTKFAPHLHLNAIGQIDSKLETVAVYAEPEKDSQIERAVVFYKSKNGGHIVGVLLVNVFGPSLDVARRIIDDRKNIEDLKELAKLFPLYEAPKADE</sequence>
<evidence type="ECO:0000256" key="3">
    <source>
        <dbReference type="ARBA" id="ARBA00006442"/>
    </source>
</evidence>
<dbReference type="EMBL" id="CANHGI010000003">
    <property type="protein sequence ID" value="CAI5445873.1"/>
    <property type="molecule type" value="Genomic_DNA"/>
</dbReference>
<feature type="region of interest" description="Disordered" evidence="12">
    <location>
        <begin position="101"/>
        <end position="223"/>
    </location>
</feature>
<dbReference type="SUPFAM" id="SSF51905">
    <property type="entry name" value="FAD/NAD(P)-binding domain"/>
    <property type="match status" value="2"/>
</dbReference>
<dbReference type="GO" id="GO:0046983">
    <property type="term" value="F:protein dimerization activity"/>
    <property type="evidence" value="ECO:0007669"/>
    <property type="project" value="InterPro"/>
</dbReference>
<dbReference type="GO" id="GO:0016174">
    <property type="term" value="F:NAD(P)H oxidase H2O2-forming activity"/>
    <property type="evidence" value="ECO:0007669"/>
    <property type="project" value="TreeGrafter"/>
</dbReference>
<dbReference type="Gene3D" id="3.30.390.30">
    <property type="match status" value="1"/>
</dbReference>
<evidence type="ECO:0000259" key="14">
    <source>
        <dbReference type="Pfam" id="PF14721"/>
    </source>
</evidence>
<evidence type="ECO:0000256" key="5">
    <source>
        <dbReference type="ARBA" id="ARBA00022703"/>
    </source>
</evidence>
<feature type="compositionally biased region" description="Basic and acidic residues" evidence="12">
    <location>
        <begin position="107"/>
        <end position="124"/>
    </location>
</feature>
<evidence type="ECO:0000256" key="8">
    <source>
        <dbReference type="ARBA" id="ARBA00023002"/>
    </source>
</evidence>
<accession>A0A9P1IK20</accession>
<feature type="compositionally biased region" description="Low complexity" evidence="12">
    <location>
        <begin position="175"/>
        <end position="212"/>
    </location>
</feature>
<feature type="domain" description="FAD/NAD(P)-binding" evidence="13">
    <location>
        <begin position="232"/>
        <end position="559"/>
    </location>
</feature>
<name>A0A9P1IK20_9PELO</name>
<proteinExistence type="inferred from homology"/>
<dbReference type="Pfam" id="PF14721">
    <property type="entry name" value="AIF_C"/>
    <property type="match status" value="1"/>
</dbReference>
<comment type="cofactor">
    <cofactor evidence="1">
        <name>FAD</name>
        <dbReference type="ChEBI" id="CHEBI:57692"/>
    </cofactor>
</comment>
<evidence type="ECO:0000256" key="11">
    <source>
        <dbReference type="ARBA" id="ARBA00047786"/>
    </source>
</evidence>
<keyword evidence="4" id="KW-0285">Flavoprotein</keyword>
<dbReference type="InterPro" id="IPR016156">
    <property type="entry name" value="FAD/NAD-linked_Rdtase_dimer_sf"/>
</dbReference>
<evidence type="ECO:0000256" key="10">
    <source>
        <dbReference type="ARBA" id="ARBA00023128"/>
    </source>
</evidence>
<evidence type="ECO:0000256" key="12">
    <source>
        <dbReference type="SAM" id="MobiDB-lite"/>
    </source>
</evidence>
<dbReference type="GO" id="GO:0006915">
    <property type="term" value="P:apoptotic process"/>
    <property type="evidence" value="ECO:0007669"/>
    <property type="project" value="UniProtKB-KW"/>
</dbReference>
<evidence type="ECO:0000256" key="9">
    <source>
        <dbReference type="ARBA" id="ARBA00023027"/>
    </source>
</evidence>
<dbReference type="Pfam" id="PF07992">
    <property type="entry name" value="Pyr_redox_2"/>
    <property type="match status" value="1"/>
</dbReference>
<comment type="subcellular location">
    <subcellularLocation>
        <location evidence="2">Mitochondrion</location>
    </subcellularLocation>
</comment>
<feature type="compositionally biased region" description="Basic and acidic residues" evidence="12">
    <location>
        <begin position="213"/>
        <end position="223"/>
    </location>
</feature>
<evidence type="ECO:0000256" key="1">
    <source>
        <dbReference type="ARBA" id="ARBA00001974"/>
    </source>
</evidence>
<dbReference type="SUPFAM" id="SSF55424">
    <property type="entry name" value="FAD/NAD-linked reductases, dimerisation (C-terminal) domain"/>
    <property type="match status" value="1"/>
</dbReference>
<feature type="compositionally biased region" description="Polar residues" evidence="12">
    <location>
        <begin position="153"/>
        <end position="168"/>
    </location>
</feature>
<keyword evidence="16" id="KW-1185">Reference proteome</keyword>
<dbReference type="GO" id="GO:0005739">
    <property type="term" value="C:mitochondrion"/>
    <property type="evidence" value="ECO:0007669"/>
    <property type="project" value="UniProtKB-SubCell"/>
</dbReference>
<evidence type="ECO:0000313" key="15">
    <source>
        <dbReference type="EMBL" id="CAI5445873.1"/>
    </source>
</evidence>
<comment type="catalytic activity">
    <reaction evidence="11">
        <text>A + NADH + H(+) = AH2 + NAD(+)</text>
        <dbReference type="Rhea" id="RHEA:11356"/>
        <dbReference type="ChEBI" id="CHEBI:13193"/>
        <dbReference type="ChEBI" id="CHEBI:15378"/>
        <dbReference type="ChEBI" id="CHEBI:17499"/>
        <dbReference type="ChEBI" id="CHEBI:57540"/>
        <dbReference type="ChEBI" id="CHEBI:57945"/>
    </reaction>
</comment>
<keyword evidence="8" id="KW-0560">Oxidoreductase</keyword>
<dbReference type="InterPro" id="IPR023753">
    <property type="entry name" value="FAD/NAD-binding_dom"/>
</dbReference>
<comment type="caution">
    <text evidence="15">The sequence shown here is derived from an EMBL/GenBank/DDBJ whole genome shotgun (WGS) entry which is preliminary data.</text>
</comment>
<dbReference type="AlphaFoldDB" id="A0A9P1IK20"/>
<comment type="similarity">
    <text evidence="3">Belongs to the FAD-dependent oxidoreductase family.</text>
</comment>
<evidence type="ECO:0000256" key="4">
    <source>
        <dbReference type="ARBA" id="ARBA00022630"/>
    </source>
</evidence>
<keyword evidence="6" id="KW-0274">FAD</keyword>
<feature type="compositionally biased region" description="Low complexity" evidence="12">
    <location>
        <begin position="131"/>
        <end position="152"/>
    </location>
</feature>
<evidence type="ECO:0008006" key="17">
    <source>
        <dbReference type="Google" id="ProtNLM"/>
    </source>
</evidence>
<keyword evidence="9" id="KW-0520">NAD</keyword>
<evidence type="ECO:0000256" key="2">
    <source>
        <dbReference type="ARBA" id="ARBA00004173"/>
    </source>
</evidence>
<dbReference type="GO" id="GO:0071949">
    <property type="term" value="F:FAD binding"/>
    <property type="evidence" value="ECO:0007669"/>
    <property type="project" value="TreeGrafter"/>
</dbReference>
<keyword evidence="5" id="KW-0053">Apoptosis</keyword>
<dbReference type="InterPro" id="IPR050446">
    <property type="entry name" value="FAD-oxidoreductase/Apoptosis"/>
</dbReference>
<dbReference type="SMART" id="SM01353">
    <property type="entry name" value="AIF_C"/>
    <property type="match status" value="1"/>
</dbReference>